<dbReference type="Proteomes" id="UP001148737">
    <property type="component" value="Unassembled WGS sequence"/>
</dbReference>
<dbReference type="EMBL" id="JANAKD010000466">
    <property type="protein sequence ID" value="KAJ3493633.1"/>
    <property type="molecule type" value="Genomic_DNA"/>
</dbReference>
<accession>A0ACC1QY35</accession>
<name>A0ACC1QY35_9HYPO</name>
<reference evidence="1" key="1">
    <citation type="submission" date="2022-07" db="EMBL/GenBank/DDBJ databases">
        <title>Genome Sequence of Lecanicillium saksenae.</title>
        <authorList>
            <person name="Buettner E."/>
        </authorList>
    </citation>
    <scope>NUCLEOTIDE SEQUENCE</scope>
    <source>
        <strain evidence="1">VT-O1</strain>
    </source>
</reference>
<protein>
    <submittedName>
        <fullName evidence="1">Uncharacterized protein</fullName>
    </submittedName>
</protein>
<proteinExistence type="predicted"/>
<evidence type="ECO:0000313" key="1">
    <source>
        <dbReference type="EMBL" id="KAJ3493633.1"/>
    </source>
</evidence>
<comment type="caution">
    <text evidence="1">The sequence shown here is derived from an EMBL/GenBank/DDBJ whole genome shotgun (WGS) entry which is preliminary data.</text>
</comment>
<evidence type="ECO:0000313" key="2">
    <source>
        <dbReference type="Proteomes" id="UP001148737"/>
    </source>
</evidence>
<gene>
    <name evidence="1" type="ORF">NLG97_g4612</name>
</gene>
<keyword evidence="2" id="KW-1185">Reference proteome</keyword>
<organism evidence="1 2">
    <name type="scientific">Lecanicillium saksenae</name>
    <dbReference type="NCBI Taxonomy" id="468837"/>
    <lineage>
        <taxon>Eukaryota</taxon>
        <taxon>Fungi</taxon>
        <taxon>Dikarya</taxon>
        <taxon>Ascomycota</taxon>
        <taxon>Pezizomycotina</taxon>
        <taxon>Sordariomycetes</taxon>
        <taxon>Hypocreomycetidae</taxon>
        <taxon>Hypocreales</taxon>
        <taxon>Cordycipitaceae</taxon>
        <taxon>Lecanicillium</taxon>
    </lineage>
</organism>
<sequence>MAQLIPPQEPPKLLTADEILPTMRRIVDEKRALRDEIVRSQNPTTASFANTILPIIEVENRTSGEFTMIVLISFASPLPESRAAARDALKLASEASASSLSRRDLFTLVDAVKNNGEALDEESRRYVDMLWSKYKRSGHGVLEDEQIQIFAKSQNEIVHLRRQYIHNTMANNEGCWLAREDLDGLPEKWQHRYIAETPAEDSNRVFIPFKRAESEAFLKYCRNAAKRKQFSVARSRCLAENVSVFKEVIMKRHENAVMLGYPNHAAFKLEDRIAKSVEWVESFLSRLEAEFLPQGRKDMDTLIAAKQQHMKDSSYIDYYPNSMPPWDYPYYSRLAKGVDTFDFEKLSEYFPLCSVVSGLLDTVASCLGLRFDRMTAEQLDKSAWHDDVMGWAVWDTSPRLDPGPLEFVGYLYMDLLSREHKYKGSQDANLQSSFVNTNGDRLFPATVIMCSFPRPALDEVTLLTHDNIVSLFHECGHAMHDLLSRTRYSTFHGWTSPPDFSEISSLLFENWCWMPTILRKMSRQYTSLDPKYLRQWQQNHAGLPPPPDKLPETEIQRLISSRNHQTVRWYLSQMFYSRFDMALHSCNSLQECINIDPAKLFYELQGKLRLLPIVDRADWGHPEANFTHLMKGYDAGLYSYLSAHVAATNIFSKIFIDDPSSQEAWNGYRSGLRLNRFGIKYVGQRYLPDAGKCVPSNLPHPFRRLSTTKLRIPLAPSLISVSAQPVGVTTPFYCALSHTAVQPTIESDGTPAPPPGPVIQPTRINNRDYPLSQTLSAFGDLDGFQFSTATMDVLSSDEKPPVFNYVLSFLLVGIAWGGTTPFIRIAAKSHKPPQHKILDDPAVKASWIRSKLYGAFFSVVDLLRNPRYAVPLLLNLTGSVWFFLLIGQAGKYLTFPNSRPKCLAWASMSRKYNVLALCLETGMEEGCSHPTPNSTLTRC</sequence>